<keyword evidence="4 10" id="KW-0812">Transmembrane</keyword>
<evidence type="ECO:0000313" key="15">
    <source>
        <dbReference type="RefSeq" id="XP_021852376.1"/>
    </source>
</evidence>
<feature type="transmembrane region" description="Helical" evidence="10">
    <location>
        <begin position="137"/>
        <end position="158"/>
    </location>
</feature>
<feature type="domain" description="Cation/H+ exchanger transmembrane" evidence="11">
    <location>
        <begin position="26"/>
        <end position="413"/>
    </location>
</feature>
<keyword evidence="8 10" id="KW-0472">Membrane</keyword>
<dbReference type="Pfam" id="PF23259">
    <property type="entry name" value="CHX17_C"/>
    <property type="match status" value="1"/>
</dbReference>
<dbReference type="PANTHER" id="PTHR32468:SF145">
    <property type="entry name" value="CATION_H(+) ANTIPORTER 28"/>
    <property type="match status" value="1"/>
</dbReference>
<keyword evidence="3" id="KW-0633">Potassium transport</keyword>
<feature type="domain" description="Cation/H(+) antiporter C-terminal" evidence="13">
    <location>
        <begin position="614"/>
        <end position="767"/>
    </location>
</feature>
<feature type="transmembrane region" description="Helical" evidence="10">
    <location>
        <begin position="76"/>
        <end position="95"/>
    </location>
</feature>
<keyword evidence="7" id="KW-0406">Ion transport</keyword>
<evidence type="ECO:0000256" key="4">
    <source>
        <dbReference type="ARBA" id="ARBA00022692"/>
    </source>
</evidence>
<dbReference type="RefSeq" id="XP_021852376.1">
    <property type="nucleotide sequence ID" value="XM_021996684.1"/>
</dbReference>
<dbReference type="RefSeq" id="XP_021852378.1">
    <property type="nucleotide sequence ID" value="XM_021996686.1"/>
</dbReference>
<keyword evidence="5" id="KW-0630">Potassium</keyword>
<comment type="subcellular location">
    <subcellularLocation>
        <location evidence="1">Membrane</location>
        <topology evidence="1">Multi-pass membrane protein</topology>
    </subcellularLocation>
</comment>
<dbReference type="GO" id="GO:0012505">
    <property type="term" value="C:endomembrane system"/>
    <property type="evidence" value="ECO:0000318"/>
    <property type="project" value="GO_Central"/>
</dbReference>
<dbReference type="Pfam" id="PF23256">
    <property type="entry name" value="CHX17_2nd"/>
    <property type="match status" value="1"/>
</dbReference>
<dbReference type="InterPro" id="IPR057290">
    <property type="entry name" value="CHX17_C"/>
</dbReference>
<accession>A0A9R0INZ1</accession>
<dbReference type="OrthoDB" id="754456at2759"/>
<dbReference type="GO" id="GO:0006813">
    <property type="term" value="P:potassium ion transport"/>
    <property type="evidence" value="ECO:0007669"/>
    <property type="project" value="UniProtKB-KW"/>
</dbReference>
<evidence type="ECO:0000256" key="5">
    <source>
        <dbReference type="ARBA" id="ARBA00022958"/>
    </source>
</evidence>
<reference evidence="14" key="1">
    <citation type="journal article" date="2021" name="Nat. Commun.">
        <title>Genomic analyses provide insights into spinach domestication and the genetic basis of agronomic traits.</title>
        <authorList>
            <person name="Cai X."/>
            <person name="Sun X."/>
            <person name="Xu C."/>
            <person name="Sun H."/>
            <person name="Wang X."/>
            <person name="Ge C."/>
            <person name="Zhang Z."/>
            <person name="Wang Q."/>
            <person name="Fei Z."/>
            <person name="Jiao C."/>
            <person name="Wang Q."/>
        </authorList>
    </citation>
    <scope>NUCLEOTIDE SEQUENCE [LARGE SCALE GENOMIC DNA]</scope>
    <source>
        <strain evidence="14">cv. Varoflay</strain>
    </source>
</reference>
<dbReference type="InterPro" id="IPR038770">
    <property type="entry name" value="Na+/solute_symporter_sf"/>
</dbReference>
<dbReference type="AlphaFoldDB" id="A0A9R0INZ1"/>
<dbReference type="GO" id="GO:0098662">
    <property type="term" value="P:inorganic cation transmembrane transport"/>
    <property type="evidence" value="ECO:0000318"/>
    <property type="project" value="GO_Central"/>
</dbReference>
<keyword evidence="6 10" id="KW-1133">Transmembrane helix</keyword>
<feature type="transmembrane region" description="Helical" evidence="10">
    <location>
        <begin position="298"/>
        <end position="318"/>
    </location>
</feature>
<dbReference type="GO" id="GO:0015297">
    <property type="term" value="F:antiporter activity"/>
    <property type="evidence" value="ECO:0007669"/>
    <property type="project" value="InterPro"/>
</dbReference>
<dbReference type="GO" id="GO:1902600">
    <property type="term" value="P:proton transmembrane transport"/>
    <property type="evidence" value="ECO:0007669"/>
    <property type="project" value="InterPro"/>
</dbReference>
<evidence type="ECO:0000259" key="13">
    <source>
        <dbReference type="Pfam" id="PF23259"/>
    </source>
</evidence>
<dbReference type="Proteomes" id="UP000813463">
    <property type="component" value="Chromosome 1"/>
</dbReference>
<feature type="transmembrane region" description="Helical" evidence="10">
    <location>
        <begin position="330"/>
        <end position="356"/>
    </location>
</feature>
<organism evidence="14 16">
    <name type="scientific">Spinacia oleracea</name>
    <name type="common">Spinach</name>
    <dbReference type="NCBI Taxonomy" id="3562"/>
    <lineage>
        <taxon>Eukaryota</taxon>
        <taxon>Viridiplantae</taxon>
        <taxon>Streptophyta</taxon>
        <taxon>Embryophyta</taxon>
        <taxon>Tracheophyta</taxon>
        <taxon>Spermatophyta</taxon>
        <taxon>Magnoliopsida</taxon>
        <taxon>eudicotyledons</taxon>
        <taxon>Gunneridae</taxon>
        <taxon>Pentapetalae</taxon>
        <taxon>Caryophyllales</taxon>
        <taxon>Chenopodiaceae</taxon>
        <taxon>Chenopodioideae</taxon>
        <taxon>Anserineae</taxon>
        <taxon>Spinacia</taxon>
    </lineage>
</organism>
<protein>
    <submittedName>
        <fullName evidence="15 16">Cation/H(+) antiporter 28-like</fullName>
    </submittedName>
</protein>
<comment type="similarity">
    <text evidence="9">Belongs to the monovalent cation:proton antiporter 2 (CPA2) transporter (TC 2.A.37) family. CHX (TC 2.A.37.4) subfamily.</text>
</comment>
<evidence type="ECO:0000256" key="7">
    <source>
        <dbReference type="ARBA" id="ARBA00023065"/>
    </source>
</evidence>
<dbReference type="KEGG" id="soe:110791915"/>
<feature type="transmembrane region" description="Helical" evidence="10">
    <location>
        <begin position="213"/>
        <end position="234"/>
    </location>
</feature>
<dbReference type="GO" id="GO:0006885">
    <property type="term" value="P:regulation of pH"/>
    <property type="evidence" value="ECO:0000318"/>
    <property type="project" value="GO_Central"/>
</dbReference>
<feature type="transmembrane region" description="Helical" evidence="10">
    <location>
        <begin position="389"/>
        <end position="413"/>
    </location>
</feature>
<dbReference type="GO" id="GO:0016020">
    <property type="term" value="C:membrane"/>
    <property type="evidence" value="ECO:0007669"/>
    <property type="project" value="UniProtKB-SubCell"/>
</dbReference>
<dbReference type="Pfam" id="PF00999">
    <property type="entry name" value="Na_H_Exchanger"/>
    <property type="match status" value="1"/>
</dbReference>
<evidence type="ECO:0000256" key="3">
    <source>
        <dbReference type="ARBA" id="ARBA00022538"/>
    </source>
</evidence>
<evidence type="ECO:0000313" key="16">
    <source>
        <dbReference type="RefSeq" id="XP_021852378.1"/>
    </source>
</evidence>
<evidence type="ECO:0000256" key="10">
    <source>
        <dbReference type="SAM" id="Phobius"/>
    </source>
</evidence>
<dbReference type="GeneID" id="110791915"/>
<dbReference type="PANTHER" id="PTHR32468">
    <property type="entry name" value="CATION/H + ANTIPORTER"/>
    <property type="match status" value="1"/>
</dbReference>
<evidence type="ECO:0000256" key="8">
    <source>
        <dbReference type="ARBA" id="ARBA00023136"/>
    </source>
</evidence>
<feature type="transmembrane region" description="Helical" evidence="10">
    <location>
        <begin position="170"/>
        <end position="193"/>
    </location>
</feature>
<evidence type="ECO:0000256" key="1">
    <source>
        <dbReference type="ARBA" id="ARBA00004141"/>
    </source>
</evidence>
<feature type="domain" description="Cation/H(+) antiporter central" evidence="12">
    <location>
        <begin position="528"/>
        <end position="606"/>
    </location>
</feature>
<dbReference type="Gene3D" id="1.20.1530.20">
    <property type="match status" value="1"/>
</dbReference>
<sequence>MGMDGANCNSTISSVATNSLSFVGLLVLCHALHVLFKPFSQPRFIPEIIVGLFLGNWSLVRTQLEVDSNKLQSMKFVIDFGMTIYMFVLGLEMDASSLIRIPKREAIVAYAGMVFTFILTIVFSPLLHYGVSTNLRFYFAFSIIMSSTGSPLLTRVLTDLKIGKSNIGKFAISAAVYTELITILISCIGYAIFQPEGGFLFRGQQIGSGHSAILVSATLLAQTIITIVTGPIVLRWVNDANPHGKTIKGSHMILSVAYSVCVGCISPLMGFSPVLSAFVTGAFLPRQGRISQFVVTKVNNFLAIVFYPYFFVWVGLEARIGQFKVLEDQAWLRLLGFFAVEMVAKILGSLFSGLIFDFHWPESTKLALLLNVKGHLHIYLTIIAMKNQLITYSTCISMILAILFKIIYIPIIARQIIRRGRKRFPNQPLALQWHDPDKELRILIGFHGPENVPCAINFMEISKESGDPGMVVYATDMIQLTDEIAATLVSGGIDMVEVTDETVIKNRDKITTSLHEYIQDSEDDITLQRAMALATFNNMHQEIINLAEDSFITLIILPFHIGLPNVNNTHSGNDAFRYVNRKVLRNAPCSVAVMVDRGLGGVKKLISKSSNNTLNVVVIFIGGKDDREALAYAGRVAYHGRVKLTIIRFLVATDIENNSTRRTSQQIEEMKLDDECFANFYDKFIAGGKVSYQEKHLVNSTQAYSILRSLEGLYQLFIVGRGGRANTMLTVGMNDWEHCPELGPLGDLLSCPAFSTNASVLIIQQHDPKFEHGGYEIEFPAL</sequence>
<evidence type="ECO:0000256" key="2">
    <source>
        <dbReference type="ARBA" id="ARBA00022448"/>
    </source>
</evidence>
<dbReference type="InterPro" id="IPR050794">
    <property type="entry name" value="CPA2_transporter"/>
</dbReference>
<evidence type="ECO:0000259" key="11">
    <source>
        <dbReference type="Pfam" id="PF00999"/>
    </source>
</evidence>
<evidence type="ECO:0000313" key="14">
    <source>
        <dbReference type="Proteomes" id="UP000813463"/>
    </source>
</evidence>
<proteinExistence type="inferred from homology"/>
<feature type="transmembrane region" description="Helical" evidence="10">
    <location>
        <begin position="255"/>
        <end position="278"/>
    </location>
</feature>
<feature type="transmembrane region" description="Helical" evidence="10">
    <location>
        <begin position="107"/>
        <end position="131"/>
    </location>
</feature>
<keyword evidence="14" id="KW-1185">Reference proteome</keyword>
<reference evidence="15 16" key="2">
    <citation type="submission" date="2025-04" db="UniProtKB">
        <authorList>
            <consortium name="RefSeq"/>
        </authorList>
    </citation>
    <scope>IDENTIFICATION</scope>
</reference>
<dbReference type="InterPro" id="IPR057291">
    <property type="entry name" value="CHX17_2nd"/>
</dbReference>
<dbReference type="InterPro" id="IPR006153">
    <property type="entry name" value="Cation/H_exchanger_TM"/>
</dbReference>
<gene>
    <name evidence="15 16" type="primary">LOC110791915</name>
</gene>
<evidence type="ECO:0000259" key="12">
    <source>
        <dbReference type="Pfam" id="PF23256"/>
    </source>
</evidence>
<feature type="transmembrane region" description="Helical" evidence="10">
    <location>
        <begin position="12"/>
        <end position="32"/>
    </location>
</feature>
<evidence type="ECO:0000256" key="6">
    <source>
        <dbReference type="ARBA" id="ARBA00022989"/>
    </source>
</evidence>
<evidence type="ECO:0000256" key="9">
    <source>
        <dbReference type="ARBA" id="ARBA00038341"/>
    </source>
</evidence>
<name>A0A9R0INZ1_SPIOL</name>
<keyword evidence="2" id="KW-0813">Transport</keyword>